<gene>
    <name evidence="9" type="ORF">H9S92_05035</name>
</gene>
<feature type="domain" description="Cytochrome c" evidence="8">
    <location>
        <begin position="476"/>
        <end position="622"/>
    </location>
</feature>
<evidence type="ECO:0000313" key="9">
    <source>
        <dbReference type="EMBL" id="MBC6993513.1"/>
    </source>
</evidence>
<accession>A0A923PLQ4</accession>
<keyword evidence="6 7" id="KW-0408">Iron</keyword>
<dbReference type="EMBL" id="JACSIT010000067">
    <property type="protein sequence ID" value="MBC6993513.1"/>
    <property type="molecule type" value="Genomic_DNA"/>
</dbReference>
<keyword evidence="5" id="KW-0560">Oxidoreductase</keyword>
<name>A0A923PLQ4_9BACT</name>
<dbReference type="GO" id="GO:0046872">
    <property type="term" value="F:metal ion binding"/>
    <property type="evidence" value="ECO:0007669"/>
    <property type="project" value="UniProtKB-KW"/>
</dbReference>
<dbReference type="AlphaFoldDB" id="A0A923PLQ4"/>
<comment type="caution">
    <text evidence="9">The sequence shown here is derived from an EMBL/GenBank/DDBJ whole genome shotgun (WGS) entry which is preliminary data.</text>
</comment>
<evidence type="ECO:0000256" key="5">
    <source>
        <dbReference type="ARBA" id="ARBA00023002"/>
    </source>
</evidence>
<dbReference type="RefSeq" id="WP_187465616.1">
    <property type="nucleotide sequence ID" value="NZ_JACSIT010000067.1"/>
</dbReference>
<evidence type="ECO:0000256" key="4">
    <source>
        <dbReference type="ARBA" id="ARBA00022729"/>
    </source>
</evidence>
<dbReference type="InterPro" id="IPR036909">
    <property type="entry name" value="Cyt_c-like_dom_sf"/>
</dbReference>
<evidence type="ECO:0000259" key="8">
    <source>
        <dbReference type="PROSITE" id="PS51007"/>
    </source>
</evidence>
<keyword evidence="10" id="KW-1185">Reference proteome</keyword>
<dbReference type="InterPro" id="IPR009056">
    <property type="entry name" value="Cyt_c-like_dom"/>
</dbReference>
<reference evidence="9" key="1">
    <citation type="submission" date="2020-08" db="EMBL/GenBank/DDBJ databases">
        <title>Lewinella bacteria from marine environments.</title>
        <authorList>
            <person name="Zhong Y."/>
        </authorList>
    </citation>
    <scope>NUCLEOTIDE SEQUENCE</scope>
    <source>
        <strain evidence="9">KCTC 42187</strain>
    </source>
</reference>
<keyword evidence="3 7" id="KW-0479">Metal-binding</keyword>
<evidence type="ECO:0000256" key="1">
    <source>
        <dbReference type="ARBA" id="ARBA00004196"/>
    </source>
</evidence>
<dbReference type="GO" id="GO:0020037">
    <property type="term" value="F:heme binding"/>
    <property type="evidence" value="ECO:0007669"/>
    <property type="project" value="InterPro"/>
</dbReference>
<dbReference type="SUPFAM" id="SSF46626">
    <property type="entry name" value="Cytochrome c"/>
    <property type="match status" value="2"/>
</dbReference>
<dbReference type="PROSITE" id="PS51007">
    <property type="entry name" value="CYTC"/>
    <property type="match status" value="1"/>
</dbReference>
<dbReference type="InterPro" id="IPR038352">
    <property type="entry name" value="Imelysin_sf"/>
</dbReference>
<dbReference type="InterPro" id="IPR004852">
    <property type="entry name" value="Di-haem_cyt_c_peroxidsae"/>
</dbReference>
<dbReference type="Gene3D" id="1.10.760.10">
    <property type="entry name" value="Cytochrome c-like domain"/>
    <property type="match status" value="2"/>
</dbReference>
<keyword evidence="9" id="KW-0575">Peroxidase</keyword>
<evidence type="ECO:0000256" key="7">
    <source>
        <dbReference type="PROSITE-ProRule" id="PRU00433"/>
    </source>
</evidence>
<keyword evidence="4" id="KW-0732">Signal</keyword>
<dbReference type="Proteomes" id="UP000650081">
    <property type="component" value="Unassembled WGS sequence"/>
</dbReference>
<organism evidence="9 10">
    <name type="scientific">Neolewinella lacunae</name>
    <dbReference type="NCBI Taxonomy" id="1517758"/>
    <lineage>
        <taxon>Bacteria</taxon>
        <taxon>Pseudomonadati</taxon>
        <taxon>Bacteroidota</taxon>
        <taxon>Saprospiria</taxon>
        <taxon>Saprospirales</taxon>
        <taxon>Lewinellaceae</taxon>
        <taxon>Neolewinella</taxon>
    </lineage>
</organism>
<sequence length="653" mass="72792">MRLLEFGLKFFLLSLGYISIGHTLELGRPYAASPALEVALTQTSQDLKRDMDHFAYCLDRYVALAGQQETGPADVRAVHTQARMAFKKIEYWLAFAQPSTVNLHLNGAPLPKAEPSVPYVNVIAPSGLQVLDELAFSEEFQREEILVLAEKLRKDYTLLHRQMLGIQLQHRYVFEALQQEAIRVFTLGVTGFDTPGSVAALPEAAVALQAMATAYGYYSPFVAARDTALDVTITAAFAAAQTLLRGEVEFSDFDRLRFLREVINPLTRSLPLAQKILDIESSRDWQALPSPVKAAGSLFDADWLNANYYANLTETDNSAARQKLGELLFFDPVLSANLQMSCASCHQPERAFTDGYPRSLGNEGSRHLLRNSPTLVNSVFAAAFFYDLREDFLERQMQHVVSSHAEFATDFVTLENRLRESREYRDLFGLAYADQPGYEISKWSISDALSHYVMGLQGLNSPFDRYARGETEEIAGEVRLGFNLFMGKAACGTCHFAPTFAGLVPPFYDENESEVLGVPASLQWEGAVVDPDPGRLRSGKPRDEAYFNAYAFKTPTVRNVSATAPYMHNGVYQTLHEVIDFYNRGGGAGIGIHLDHQTLPPDPLELADQEIQAIIIFMESLTDFTELSQRPEALPAFENHPDWNLRQVGGPSR</sequence>
<evidence type="ECO:0000256" key="3">
    <source>
        <dbReference type="ARBA" id="ARBA00022723"/>
    </source>
</evidence>
<dbReference type="InterPro" id="IPR051395">
    <property type="entry name" value="Cytochrome_c_Peroxidase/MauG"/>
</dbReference>
<evidence type="ECO:0000256" key="2">
    <source>
        <dbReference type="ARBA" id="ARBA00022617"/>
    </source>
</evidence>
<dbReference type="Gene3D" id="1.20.1420.20">
    <property type="entry name" value="M75 peptidase, HXXE motif"/>
    <property type="match status" value="1"/>
</dbReference>
<comment type="subcellular location">
    <subcellularLocation>
        <location evidence="1">Cell envelope</location>
    </subcellularLocation>
</comment>
<evidence type="ECO:0000256" key="6">
    <source>
        <dbReference type="ARBA" id="ARBA00023004"/>
    </source>
</evidence>
<dbReference type="GO" id="GO:0009055">
    <property type="term" value="F:electron transfer activity"/>
    <property type="evidence" value="ECO:0007669"/>
    <property type="project" value="InterPro"/>
</dbReference>
<dbReference type="PANTHER" id="PTHR30600:SF10">
    <property type="entry name" value="BLL6722 PROTEIN"/>
    <property type="match status" value="1"/>
</dbReference>
<dbReference type="GO" id="GO:0030313">
    <property type="term" value="C:cell envelope"/>
    <property type="evidence" value="ECO:0007669"/>
    <property type="project" value="UniProtKB-SubCell"/>
</dbReference>
<dbReference type="Pfam" id="PF03150">
    <property type="entry name" value="CCP_MauG"/>
    <property type="match status" value="1"/>
</dbReference>
<dbReference type="PANTHER" id="PTHR30600">
    <property type="entry name" value="CYTOCHROME C PEROXIDASE-RELATED"/>
    <property type="match status" value="1"/>
</dbReference>
<proteinExistence type="predicted"/>
<dbReference type="GO" id="GO:0004130">
    <property type="term" value="F:cytochrome-c peroxidase activity"/>
    <property type="evidence" value="ECO:0007669"/>
    <property type="project" value="TreeGrafter"/>
</dbReference>
<protein>
    <submittedName>
        <fullName evidence="9">Cytochrome-c peroxidase</fullName>
    </submittedName>
</protein>
<keyword evidence="2 7" id="KW-0349">Heme</keyword>
<evidence type="ECO:0000313" key="10">
    <source>
        <dbReference type="Proteomes" id="UP000650081"/>
    </source>
</evidence>